<accession>A0AAE7BFN3</accession>
<feature type="transmembrane region" description="Helical" evidence="1">
    <location>
        <begin position="7"/>
        <end position="24"/>
    </location>
</feature>
<name>A0AAE7BFN3_9BACT</name>
<dbReference type="GO" id="GO:0008270">
    <property type="term" value="F:zinc ion binding"/>
    <property type="evidence" value="ECO:0007669"/>
    <property type="project" value="InterPro"/>
</dbReference>
<keyword evidence="1" id="KW-0812">Transmembrane</keyword>
<dbReference type="InterPro" id="IPR003615">
    <property type="entry name" value="HNH_nuc"/>
</dbReference>
<keyword evidence="1" id="KW-1133">Transmembrane helix</keyword>
<dbReference type="Gene3D" id="1.10.30.50">
    <property type="match status" value="1"/>
</dbReference>
<gene>
    <name evidence="3" type="ORF">ADFLV_2428</name>
</gene>
<evidence type="ECO:0000313" key="4">
    <source>
        <dbReference type="Proteomes" id="UP000503313"/>
    </source>
</evidence>
<reference evidence="3 4" key="1">
    <citation type="submission" date="2020-05" db="EMBL/GenBank/DDBJ databases">
        <title>Complete genome sequencing of Campylobacter and Arcobacter type strains.</title>
        <authorList>
            <person name="Miller W.G."/>
            <person name="Yee E."/>
        </authorList>
    </citation>
    <scope>NUCLEOTIDE SEQUENCE [LARGE SCALE GENOMIC DNA]</scope>
    <source>
        <strain evidence="3 4">LMG 25694</strain>
    </source>
</reference>
<sequence length="207" mass="24417">MNLGIEFVLYGILIIVALLPLYIYREKLFFSKKTFNGDFDTFVKDLKIHMQKYHPNINIDYSIIQKTKDEKNLEFREAFIVENVLEQFFNFPYKKTTQKSVSRDKLWANYDEKSLSSSKLPSDWSQRKELAWRRDNRCCNRCGKELSNINESYINFVKDIKDKGSYSLENIIILCIDCNKVLNSTNPKNSIDSLVLKDKLLDLIKTK</sequence>
<dbReference type="AlphaFoldDB" id="A0AAE7BFN3"/>
<dbReference type="KEGG" id="adz:ADFLV_2428"/>
<dbReference type="EMBL" id="CP053835">
    <property type="protein sequence ID" value="QKF78416.1"/>
    <property type="molecule type" value="Genomic_DNA"/>
</dbReference>
<feature type="domain" description="HNH" evidence="2">
    <location>
        <begin position="139"/>
        <end position="180"/>
    </location>
</feature>
<dbReference type="CDD" id="cd00085">
    <property type="entry name" value="HNHc"/>
    <property type="match status" value="1"/>
</dbReference>
<dbReference type="GO" id="GO:0004519">
    <property type="term" value="F:endonuclease activity"/>
    <property type="evidence" value="ECO:0007669"/>
    <property type="project" value="InterPro"/>
</dbReference>
<proteinExistence type="predicted"/>
<evidence type="ECO:0000256" key="1">
    <source>
        <dbReference type="SAM" id="Phobius"/>
    </source>
</evidence>
<protein>
    <recommendedName>
        <fullName evidence="2">HNH domain-containing protein</fullName>
    </recommendedName>
</protein>
<evidence type="ECO:0000313" key="3">
    <source>
        <dbReference type="EMBL" id="QKF78416.1"/>
    </source>
</evidence>
<organism evidence="3 4">
    <name type="scientific">Arcobacter defluvii</name>
    <dbReference type="NCBI Taxonomy" id="873191"/>
    <lineage>
        <taxon>Bacteria</taxon>
        <taxon>Pseudomonadati</taxon>
        <taxon>Campylobacterota</taxon>
        <taxon>Epsilonproteobacteria</taxon>
        <taxon>Campylobacterales</taxon>
        <taxon>Arcobacteraceae</taxon>
        <taxon>Arcobacter</taxon>
    </lineage>
</organism>
<dbReference type="InterPro" id="IPR002711">
    <property type="entry name" value="HNH"/>
</dbReference>
<dbReference type="Proteomes" id="UP000503313">
    <property type="component" value="Chromosome"/>
</dbReference>
<keyword evidence="4" id="KW-1185">Reference proteome</keyword>
<evidence type="ECO:0000259" key="2">
    <source>
        <dbReference type="Pfam" id="PF01844"/>
    </source>
</evidence>
<dbReference type="RefSeq" id="WP_129011781.1">
    <property type="nucleotide sequence ID" value="NZ_CP053835.1"/>
</dbReference>
<dbReference type="Pfam" id="PF01844">
    <property type="entry name" value="HNH"/>
    <property type="match status" value="1"/>
</dbReference>
<keyword evidence="1" id="KW-0472">Membrane</keyword>
<dbReference type="GO" id="GO:0003676">
    <property type="term" value="F:nucleic acid binding"/>
    <property type="evidence" value="ECO:0007669"/>
    <property type="project" value="InterPro"/>
</dbReference>